<organism evidence="2 3">
    <name type="scientific">Stylosanthes scabra</name>
    <dbReference type="NCBI Taxonomy" id="79078"/>
    <lineage>
        <taxon>Eukaryota</taxon>
        <taxon>Viridiplantae</taxon>
        <taxon>Streptophyta</taxon>
        <taxon>Embryophyta</taxon>
        <taxon>Tracheophyta</taxon>
        <taxon>Spermatophyta</taxon>
        <taxon>Magnoliopsida</taxon>
        <taxon>eudicotyledons</taxon>
        <taxon>Gunneridae</taxon>
        <taxon>Pentapetalae</taxon>
        <taxon>rosids</taxon>
        <taxon>fabids</taxon>
        <taxon>Fabales</taxon>
        <taxon>Fabaceae</taxon>
        <taxon>Papilionoideae</taxon>
        <taxon>50 kb inversion clade</taxon>
        <taxon>dalbergioids sensu lato</taxon>
        <taxon>Dalbergieae</taxon>
        <taxon>Pterocarpus clade</taxon>
        <taxon>Stylosanthes</taxon>
    </lineage>
</organism>
<gene>
    <name evidence="2" type="ORF">PIB30_027857</name>
</gene>
<sequence length="100" mass="11301">MCMLQNRAVPSLHNFKVTSKTILKSFVVFRTRTSILEPHFSNNRSLLLDYLIEDLLSYYLRGSTVASRVGKRALKADAIERKESEETGGNKVKPDLTLGD</sequence>
<accession>A0ABU6VBP1</accession>
<evidence type="ECO:0000313" key="3">
    <source>
        <dbReference type="Proteomes" id="UP001341840"/>
    </source>
</evidence>
<dbReference type="EMBL" id="JASCZI010151143">
    <property type="protein sequence ID" value="MED6170125.1"/>
    <property type="molecule type" value="Genomic_DNA"/>
</dbReference>
<protein>
    <submittedName>
        <fullName evidence="2">Uncharacterized protein</fullName>
    </submittedName>
</protein>
<feature type="region of interest" description="Disordered" evidence="1">
    <location>
        <begin position="81"/>
        <end position="100"/>
    </location>
</feature>
<name>A0ABU6VBP1_9FABA</name>
<keyword evidence="3" id="KW-1185">Reference proteome</keyword>
<evidence type="ECO:0000313" key="2">
    <source>
        <dbReference type="EMBL" id="MED6170125.1"/>
    </source>
</evidence>
<comment type="caution">
    <text evidence="2">The sequence shown here is derived from an EMBL/GenBank/DDBJ whole genome shotgun (WGS) entry which is preliminary data.</text>
</comment>
<proteinExistence type="predicted"/>
<reference evidence="2 3" key="1">
    <citation type="journal article" date="2023" name="Plants (Basel)">
        <title>Bridging the Gap: Combining Genomics and Transcriptomics Approaches to Understand Stylosanthes scabra, an Orphan Legume from the Brazilian Caatinga.</title>
        <authorList>
            <person name="Ferreira-Neto J.R.C."/>
            <person name="da Silva M.D."/>
            <person name="Binneck E."/>
            <person name="de Melo N.F."/>
            <person name="da Silva R.H."/>
            <person name="de Melo A.L.T.M."/>
            <person name="Pandolfi V."/>
            <person name="Bustamante F.O."/>
            <person name="Brasileiro-Vidal A.C."/>
            <person name="Benko-Iseppon A.M."/>
        </authorList>
    </citation>
    <scope>NUCLEOTIDE SEQUENCE [LARGE SCALE GENOMIC DNA]</scope>
    <source>
        <tissue evidence="2">Leaves</tissue>
    </source>
</reference>
<dbReference type="Proteomes" id="UP001341840">
    <property type="component" value="Unassembled WGS sequence"/>
</dbReference>
<evidence type="ECO:0000256" key="1">
    <source>
        <dbReference type="SAM" id="MobiDB-lite"/>
    </source>
</evidence>